<feature type="region of interest" description="Disordered" evidence="4">
    <location>
        <begin position="93"/>
        <end position="118"/>
    </location>
</feature>
<dbReference type="InterPro" id="IPR036872">
    <property type="entry name" value="CH_dom_sf"/>
</dbReference>
<proteinExistence type="predicted"/>
<dbReference type="AlphaFoldDB" id="A0AAJ0GEE0"/>
<dbReference type="PANTHER" id="PTHR22706">
    <property type="entry name" value="ASSEMBLY FACTOR FOR SPINDLE MICROTUBULES"/>
    <property type="match status" value="1"/>
</dbReference>
<dbReference type="Proteomes" id="UP001271007">
    <property type="component" value="Unassembled WGS sequence"/>
</dbReference>
<dbReference type="GO" id="GO:0007051">
    <property type="term" value="P:spindle organization"/>
    <property type="evidence" value="ECO:0007669"/>
    <property type="project" value="TreeGrafter"/>
</dbReference>
<organism evidence="5 6">
    <name type="scientific">Extremus antarcticus</name>
    <dbReference type="NCBI Taxonomy" id="702011"/>
    <lineage>
        <taxon>Eukaryota</taxon>
        <taxon>Fungi</taxon>
        <taxon>Dikarya</taxon>
        <taxon>Ascomycota</taxon>
        <taxon>Pezizomycotina</taxon>
        <taxon>Dothideomycetes</taxon>
        <taxon>Dothideomycetidae</taxon>
        <taxon>Mycosphaerellales</taxon>
        <taxon>Extremaceae</taxon>
        <taxon>Extremus</taxon>
    </lineage>
</organism>
<evidence type="ECO:0000313" key="5">
    <source>
        <dbReference type="EMBL" id="KAK3055915.1"/>
    </source>
</evidence>
<dbReference type="GO" id="GO:0000922">
    <property type="term" value="C:spindle pole"/>
    <property type="evidence" value="ECO:0007669"/>
    <property type="project" value="TreeGrafter"/>
</dbReference>
<gene>
    <name evidence="5" type="ORF">LTR09_003149</name>
</gene>
<feature type="region of interest" description="Disordered" evidence="4">
    <location>
        <begin position="357"/>
        <end position="387"/>
    </location>
</feature>
<dbReference type="PANTHER" id="PTHR22706:SF1">
    <property type="entry name" value="ASSEMBLY FACTOR FOR SPINDLE MICROTUBULES"/>
    <property type="match status" value="1"/>
</dbReference>
<dbReference type="EMBL" id="JAWDJX010000007">
    <property type="protein sequence ID" value="KAK3055915.1"/>
    <property type="molecule type" value="Genomic_DNA"/>
</dbReference>
<keyword evidence="3" id="KW-0112">Calmodulin-binding</keyword>
<feature type="compositionally biased region" description="Basic and acidic residues" evidence="4">
    <location>
        <begin position="376"/>
        <end position="387"/>
    </location>
</feature>
<sequence>MSRPSISTPCPAPYALSALPGRRLSTTSIAGSQDDTADIDYTRPVDLGLTRAKPRRKSTFKRREQAAAPITIFEDVLEDEELVVEPRRPVGGSTLLARPAQKPTHRAVPRQTESGAERLQPLRSIGQAHGRQSNSPQHNALRVSHEIQTIDHTVVHKNNDGSAGKANAGLKKEPRRRTIFVPSDDTTLLTIHPGAQTTDRLNDTFQLYDLHLAPSPQRDQTVAEPVVAKSFKRPRLSMAVAPKRLPLASVAAHDVSNIAATDVAGMNGGKENVPPGGMLAIDRDSVDLKEKAVDTSKTSTIRSSLFQQTAASKARQSVVPRQAVPLPRSSTNASRAPLPTEKRSMRPAIPAQLGLSTQASTQYIHKSPPNPISEQRTSEKRSANHRQKLLDRKVPRLAQYPVLSEDLSQPELYEDSWLTHQEIALTEVVNQLYIDAEPENADWQKPKASLRERLVKVYHQERVTTLHRRLHASLLYGALSRPRDTQGPPDPALDIGLRKRFLSLWLDSYDHTCLRAAAEVVFGHQLPQRASDATRALENSLDPHKGRRTLIGFLETFLVELEDVEEPAIERGDDAHPRWRKMILRSLMLVWLLDQISVEKLATGCLFKSTSSRKSSTAVLQSLASMLVPSTGEITRVLRHLDYEVTYVQDPLDEVRYRIENIAVDLRDGVLLTRLVELLLFLRKQHLADHTGSDATVTIRMPDLTILESALRNTDDSRSQRVLTKHLKMPCIGRAQKVFNVEIAVNALRDHGRIADDIDEISALDIVNGHREKTLSLLWSLVSIHGLDQLVSFEELVSDIKRTSANAVELPADCTNLSQSEQESLLKKWASAHCAAKGIRIGNLTTAFADGRAYAAILEDFALYTSTKPRNNSTSSIHHDQLCDQLQAFGCSTAFTNQLTASTGTIPSRKTTISNLAFLASRLLPLARRQTAAIVIQRAFRRQHCKTIMSQRVTLMRLAQGCATVVQTHRKISAAVTVLQQAWRRVLDNRVEGLNSDVGSFQSLAKGWLYRRKCQRGSREQSMRVAGGW</sequence>
<reference evidence="5" key="1">
    <citation type="submission" date="2023-04" db="EMBL/GenBank/DDBJ databases">
        <title>Black Yeasts Isolated from many extreme environments.</title>
        <authorList>
            <person name="Coleine C."/>
            <person name="Stajich J.E."/>
            <person name="Selbmann L."/>
        </authorList>
    </citation>
    <scope>NUCLEOTIDE SEQUENCE</scope>
    <source>
        <strain evidence="5">CCFEE 5312</strain>
    </source>
</reference>
<evidence type="ECO:0000256" key="2">
    <source>
        <dbReference type="ARBA" id="ARBA00022490"/>
    </source>
</evidence>
<evidence type="ECO:0000256" key="1">
    <source>
        <dbReference type="ARBA" id="ARBA00004496"/>
    </source>
</evidence>
<evidence type="ECO:0000256" key="3">
    <source>
        <dbReference type="ARBA" id="ARBA00022860"/>
    </source>
</evidence>
<keyword evidence="6" id="KW-1185">Reference proteome</keyword>
<dbReference type="GO" id="GO:0005516">
    <property type="term" value="F:calmodulin binding"/>
    <property type="evidence" value="ECO:0007669"/>
    <property type="project" value="UniProtKB-KW"/>
</dbReference>
<comment type="caution">
    <text evidence="5">The sequence shown here is derived from an EMBL/GenBank/DDBJ whole genome shotgun (WGS) entry which is preliminary data.</text>
</comment>
<accession>A0AAJ0GEE0</accession>
<evidence type="ECO:0008006" key="7">
    <source>
        <dbReference type="Google" id="ProtNLM"/>
    </source>
</evidence>
<protein>
    <recommendedName>
        <fullName evidence="7">Calponin-homology (CH) domain-containing protein</fullName>
    </recommendedName>
</protein>
<evidence type="ECO:0000256" key="4">
    <source>
        <dbReference type="SAM" id="MobiDB-lite"/>
    </source>
</evidence>
<dbReference type="InterPro" id="IPR051185">
    <property type="entry name" value="ASPM"/>
</dbReference>
<dbReference type="GO" id="GO:0005737">
    <property type="term" value="C:cytoplasm"/>
    <property type="evidence" value="ECO:0007669"/>
    <property type="project" value="UniProtKB-SubCell"/>
</dbReference>
<evidence type="ECO:0000313" key="6">
    <source>
        <dbReference type="Proteomes" id="UP001271007"/>
    </source>
</evidence>
<comment type="subcellular location">
    <subcellularLocation>
        <location evidence="1">Cytoplasm</location>
    </subcellularLocation>
</comment>
<feature type="region of interest" description="Disordered" evidence="4">
    <location>
        <begin position="308"/>
        <end position="342"/>
    </location>
</feature>
<dbReference type="GO" id="GO:0000278">
    <property type="term" value="P:mitotic cell cycle"/>
    <property type="evidence" value="ECO:0007669"/>
    <property type="project" value="TreeGrafter"/>
</dbReference>
<dbReference type="SUPFAM" id="SSF47576">
    <property type="entry name" value="Calponin-homology domain, CH-domain"/>
    <property type="match status" value="1"/>
</dbReference>
<dbReference type="GO" id="GO:0051295">
    <property type="term" value="P:establishment of meiotic spindle localization"/>
    <property type="evidence" value="ECO:0007669"/>
    <property type="project" value="TreeGrafter"/>
</dbReference>
<dbReference type="Gene3D" id="1.10.418.10">
    <property type="entry name" value="Calponin-like domain"/>
    <property type="match status" value="2"/>
</dbReference>
<name>A0AAJ0GEE0_9PEZI</name>
<keyword evidence="2" id="KW-0963">Cytoplasm</keyword>